<reference evidence="1 2" key="1">
    <citation type="submission" date="2019-02" db="EMBL/GenBank/DDBJ databases">
        <title>Deep-cultivation of Planctomycetes and their phenomic and genomic characterization uncovers novel biology.</title>
        <authorList>
            <person name="Wiegand S."/>
            <person name="Jogler M."/>
            <person name="Boedeker C."/>
            <person name="Pinto D."/>
            <person name="Vollmers J."/>
            <person name="Rivas-Marin E."/>
            <person name="Kohn T."/>
            <person name="Peeters S.H."/>
            <person name="Heuer A."/>
            <person name="Rast P."/>
            <person name="Oberbeckmann S."/>
            <person name="Bunk B."/>
            <person name="Jeske O."/>
            <person name="Meyerdierks A."/>
            <person name="Storesund J.E."/>
            <person name="Kallscheuer N."/>
            <person name="Luecker S."/>
            <person name="Lage O.M."/>
            <person name="Pohl T."/>
            <person name="Merkel B.J."/>
            <person name="Hornburger P."/>
            <person name="Mueller R.-W."/>
            <person name="Bruemmer F."/>
            <person name="Labrenz M."/>
            <person name="Spormann A.M."/>
            <person name="Op den Camp H."/>
            <person name="Overmann J."/>
            <person name="Amann R."/>
            <person name="Jetten M.S.M."/>
            <person name="Mascher T."/>
            <person name="Medema M.H."/>
            <person name="Devos D.P."/>
            <person name="Kaster A.-K."/>
            <person name="Ovreas L."/>
            <person name="Rohde M."/>
            <person name="Galperin M.Y."/>
            <person name="Jogler C."/>
        </authorList>
    </citation>
    <scope>NUCLEOTIDE SEQUENCE [LARGE SCALE GENOMIC DNA]</scope>
    <source>
        <strain evidence="1 2">ETA_A8</strain>
    </source>
</reference>
<keyword evidence="2" id="KW-1185">Reference proteome</keyword>
<evidence type="ECO:0008006" key="3">
    <source>
        <dbReference type="Google" id="ProtNLM"/>
    </source>
</evidence>
<evidence type="ECO:0000313" key="2">
    <source>
        <dbReference type="Proteomes" id="UP000315017"/>
    </source>
</evidence>
<organism evidence="1 2">
    <name type="scientific">Anatilimnocola aggregata</name>
    <dbReference type="NCBI Taxonomy" id="2528021"/>
    <lineage>
        <taxon>Bacteria</taxon>
        <taxon>Pseudomonadati</taxon>
        <taxon>Planctomycetota</taxon>
        <taxon>Planctomycetia</taxon>
        <taxon>Pirellulales</taxon>
        <taxon>Pirellulaceae</taxon>
        <taxon>Anatilimnocola</taxon>
    </lineage>
</organism>
<dbReference type="KEGG" id="aagg:ETAA8_61730"/>
<dbReference type="AlphaFoldDB" id="A0A517YLD8"/>
<sequence>MNAGNWQSVTKCGVLLVLVGICVGCGTSQPSFEPLKPASGKVMQGGKPLAGGVVRFMPVPDRAEFIINSLVDENGQFALTTVRTTDTHGERREGAPIGTYKVEYAPLVVDQTVANQEPVILPAQVTIEENDNTFLLDVPPARRR</sequence>
<dbReference type="EMBL" id="CP036274">
    <property type="protein sequence ID" value="QDU31020.1"/>
    <property type="molecule type" value="Genomic_DNA"/>
</dbReference>
<gene>
    <name evidence="1" type="ORF">ETAA8_61730</name>
</gene>
<proteinExistence type="predicted"/>
<name>A0A517YLD8_9BACT</name>
<dbReference type="RefSeq" id="WP_145097461.1">
    <property type="nucleotide sequence ID" value="NZ_CP036274.1"/>
</dbReference>
<dbReference type="OrthoDB" id="287810at2"/>
<dbReference type="Proteomes" id="UP000315017">
    <property type="component" value="Chromosome"/>
</dbReference>
<evidence type="ECO:0000313" key="1">
    <source>
        <dbReference type="EMBL" id="QDU31020.1"/>
    </source>
</evidence>
<protein>
    <recommendedName>
        <fullName evidence="3">Carboxypeptidase regulatory-like domain-containing protein</fullName>
    </recommendedName>
</protein>
<accession>A0A517YLD8</accession>